<organism evidence="6 7">
    <name type="scientific">Phytophthora citrophthora</name>
    <dbReference type="NCBI Taxonomy" id="4793"/>
    <lineage>
        <taxon>Eukaryota</taxon>
        <taxon>Sar</taxon>
        <taxon>Stramenopiles</taxon>
        <taxon>Oomycota</taxon>
        <taxon>Peronosporomycetes</taxon>
        <taxon>Peronosporales</taxon>
        <taxon>Peronosporaceae</taxon>
        <taxon>Phytophthora</taxon>
    </lineage>
</organism>
<evidence type="ECO:0000256" key="4">
    <source>
        <dbReference type="SAM" id="SignalP"/>
    </source>
</evidence>
<evidence type="ECO:0000313" key="6">
    <source>
        <dbReference type="EMBL" id="KAK1942475.1"/>
    </source>
</evidence>
<accession>A0AAD9GPQ8</accession>
<sequence>MVNMLCTLVGVAWSAFCVSIGECKSVGHSKEKNKKKNAATVKCDSFLLKLFLAKTDNGS</sequence>
<evidence type="ECO:0000256" key="3">
    <source>
        <dbReference type="ARBA" id="ARBA00022525"/>
    </source>
</evidence>
<evidence type="ECO:0000256" key="2">
    <source>
        <dbReference type="ARBA" id="ARBA00004613"/>
    </source>
</evidence>
<evidence type="ECO:0000313" key="7">
    <source>
        <dbReference type="Proteomes" id="UP001259832"/>
    </source>
</evidence>
<evidence type="ECO:0000256" key="1">
    <source>
        <dbReference type="ARBA" id="ARBA00004340"/>
    </source>
</evidence>
<keyword evidence="4" id="KW-0732">Signal</keyword>
<comment type="caution">
    <text evidence="6">The sequence shown here is derived from an EMBL/GenBank/DDBJ whole genome shotgun (WGS) entry which is preliminary data.</text>
</comment>
<dbReference type="GO" id="GO:0043657">
    <property type="term" value="C:host cell"/>
    <property type="evidence" value="ECO:0007669"/>
    <property type="project" value="UniProtKB-SubCell"/>
</dbReference>
<comment type="subcellular location">
    <subcellularLocation>
        <location evidence="1">Host cell</location>
    </subcellularLocation>
    <subcellularLocation>
        <location evidence="2">Secreted</location>
    </subcellularLocation>
</comment>
<reference evidence="6" key="1">
    <citation type="submission" date="2023-08" db="EMBL/GenBank/DDBJ databases">
        <title>Reference Genome Resource for the Citrus Pathogen Phytophthora citrophthora.</title>
        <authorList>
            <person name="Moller H."/>
            <person name="Coetzee B."/>
            <person name="Rose L.J."/>
            <person name="Van Niekerk J.M."/>
        </authorList>
    </citation>
    <scope>NUCLEOTIDE SEQUENCE</scope>
    <source>
        <strain evidence="6">STE-U-9442</strain>
    </source>
</reference>
<keyword evidence="7" id="KW-1185">Reference proteome</keyword>
<name>A0AAD9GPQ8_9STRA</name>
<dbReference type="Proteomes" id="UP001259832">
    <property type="component" value="Unassembled WGS sequence"/>
</dbReference>
<dbReference type="Pfam" id="PF20147">
    <property type="entry name" value="Crinkler"/>
    <property type="match status" value="1"/>
</dbReference>
<feature type="domain" description="Crinkler effector protein N-terminal" evidence="5">
    <location>
        <begin position="2"/>
        <end position="54"/>
    </location>
</feature>
<evidence type="ECO:0000259" key="5">
    <source>
        <dbReference type="Pfam" id="PF20147"/>
    </source>
</evidence>
<gene>
    <name evidence="6" type="ORF">P3T76_005974</name>
</gene>
<proteinExistence type="predicted"/>
<dbReference type="AlphaFoldDB" id="A0AAD9GPQ8"/>
<feature type="signal peptide" evidence="4">
    <location>
        <begin position="1"/>
        <end position="23"/>
    </location>
</feature>
<dbReference type="EMBL" id="JASMQC010000009">
    <property type="protein sequence ID" value="KAK1942475.1"/>
    <property type="molecule type" value="Genomic_DNA"/>
</dbReference>
<dbReference type="GO" id="GO:0005576">
    <property type="term" value="C:extracellular region"/>
    <property type="evidence" value="ECO:0007669"/>
    <property type="project" value="UniProtKB-SubCell"/>
</dbReference>
<keyword evidence="3" id="KW-0964">Secreted</keyword>
<feature type="chain" id="PRO_5041901490" description="Crinkler effector protein N-terminal domain-containing protein" evidence="4">
    <location>
        <begin position="24"/>
        <end position="59"/>
    </location>
</feature>
<dbReference type="InterPro" id="IPR045379">
    <property type="entry name" value="Crinkler_N"/>
</dbReference>
<protein>
    <recommendedName>
        <fullName evidence="5">Crinkler effector protein N-terminal domain-containing protein</fullName>
    </recommendedName>
</protein>